<dbReference type="AlphaFoldDB" id="B7G2F1"/>
<organism evidence="3 4">
    <name type="scientific">Phaeodactylum tricornutum (strain CCAP 1055/1)</name>
    <dbReference type="NCBI Taxonomy" id="556484"/>
    <lineage>
        <taxon>Eukaryota</taxon>
        <taxon>Sar</taxon>
        <taxon>Stramenopiles</taxon>
        <taxon>Ochrophyta</taxon>
        <taxon>Bacillariophyta</taxon>
        <taxon>Bacillariophyceae</taxon>
        <taxon>Bacillariophycidae</taxon>
        <taxon>Naviculales</taxon>
        <taxon>Phaeodactylaceae</taxon>
        <taxon>Phaeodactylum</taxon>
    </lineage>
</organism>
<keyword evidence="1" id="KW-1133">Transmembrane helix</keyword>
<accession>B7G2F1</accession>
<feature type="signal peptide" evidence="2">
    <location>
        <begin position="1"/>
        <end position="22"/>
    </location>
</feature>
<protein>
    <submittedName>
        <fullName evidence="3">Uncharacterized protein</fullName>
    </submittedName>
</protein>
<name>B7G2F1_PHATC</name>
<keyword evidence="1" id="KW-0812">Transmembrane</keyword>
<reference evidence="3 4" key="1">
    <citation type="journal article" date="2008" name="Nature">
        <title>The Phaeodactylum genome reveals the evolutionary history of diatom genomes.</title>
        <authorList>
            <person name="Bowler C."/>
            <person name="Allen A.E."/>
            <person name="Badger J.H."/>
            <person name="Grimwood J."/>
            <person name="Jabbari K."/>
            <person name="Kuo A."/>
            <person name="Maheswari U."/>
            <person name="Martens C."/>
            <person name="Maumus F."/>
            <person name="Otillar R.P."/>
            <person name="Rayko E."/>
            <person name="Salamov A."/>
            <person name="Vandepoele K."/>
            <person name="Beszteri B."/>
            <person name="Gruber A."/>
            <person name="Heijde M."/>
            <person name="Katinka M."/>
            <person name="Mock T."/>
            <person name="Valentin K."/>
            <person name="Verret F."/>
            <person name="Berges J.A."/>
            <person name="Brownlee C."/>
            <person name="Cadoret J.P."/>
            <person name="Chiovitti A."/>
            <person name="Choi C.J."/>
            <person name="Coesel S."/>
            <person name="De Martino A."/>
            <person name="Detter J.C."/>
            <person name="Durkin C."/>
            <person name="Falciatore A."/>
            <person name="Fournet J."/>
            <person name="Haruta M."/>
            <person name="Huysman M.J."/>
            <person name="Jenkins B.D."/>
            <person name="Jiroutova K."/>
            <person name="Jorgensen R.E."/>
            <person name="Joubert Y."/>
            <person name="Kaplan A."/>
            <person name="Kroger N."/>
            <person name="Kroth P.G."/>
            <person name="La Roche J."/>
            <person name="Lindquist E."/>
            <person name="Lommer M."/>
            <person name="Martin-Jezequel V."/>
            <person name="Lopez P.J."/>
            <person name="Lucas S."/>
            <person name="Mangogna M."/>
            <person name="McGinnis K."/>
            <person name="Medlin L.K."/>
            <person name="Montsant A."/>
            <person name="Oudot-Le Secq M.P."/>
            <person name="Napoli C."/>
            <person name="Obornik M."/>
            <person name="Parker M.S."/>
            <person name="Petit J.L."/>
            <person name="Porcel B.M."/>
            <person name="Poulsen N."/>
            <person name="Robison M."/>
            <person name="Rychlewski L."/>
            <person name="Rynearson T.A."/>
            <person name="Schmutz J."/>
            <person name="Shapiro H."/>
            <person name="Siaut M."/>
            <person name="Stanley M."/>
            <person name="Sussman M.R."/>
            <person name="Taylor A.R."/>
            <person name="Vardi A."/>
            <person name="von Dassow P."/>
            <person name="Vyverman W."/>
            <person name="Willis A."/>
            <person name="Wyrwicz L.S."/>
            <person name="Rokhsar D.S."/>
            <person name="Weissenbach J."/>
            <person name="Armbrust E.V."/>
            <person name="Green B.R."/>
            <person name="Van de Peer Y."/>
            <person name="Grigoriev I.V."/>
        </authorList>
    </citation>
    <scope>NUCLEOTIDE SEQUENCE [LARGE SCALE GENOMIC DNA]</scope>
    <source>
        <strain evidence="3 4">CCAP 1055/1</strain>
    </source>
</reference>
<dbReference type="EMBL" id="CM000614">
    <property type="protein sequence ID" value="EEC47120.1"/>
    <property type="molecule type" value="Genomic_DNA"/>
</dbReference>
<feature type="transmembrane region" description="Helical" evidence="1">
    <location>
        <begin position="69"/>
        <end position="92"/>
    </location>
</feature>
<evidence type="ECO:0000256" key="1">
    <source>
        <dbReference type="SAM" id="Phobius"/>
    </source>
</evidence>
<keyword evidence="1" id="KW-0472">Membrane</keyword>
<dbReference type="HOGENOM" id="CLU_1036100_0_0_1"/>
<dbReference type="RefSeq" id="XP_002181197.1">
    <property type="nucleotide sequence ID" value="XM_002181161.1"/>
</dbReference>
<gene>
    <name evidence="3" type="ORF">PHATRDRAFT_47093</name>
</gene>
<keyword evidence="2" id="KW-0732">Signal</keyword>
<evidence type="ECO:0000256" key="2">
    <source>
        <dbReference type="SAM" id="SignalP"/>
    </source>
</evidence>
<evidence type="ECO:0000313" key="3">
    <source>
        <dbReference type="EMBL" id="EEC47120.1"/>
    </source>
</evidence>
<sequence>MKHRNLNLVFFLILSGICCFDAAVDETALSCAVNESTKYFLSGKDILLPAKWLFGTLKKLTIGPFIEPLAMFTAKVLVVAFVNAEILAYLGLIGDRGEGLYEWALDNDIQVHRWIDKYGLRPGGFVRGRLEQMLTSYKKMSAKARFASAVTTGTAFFPLTIKTTVWLGIVVIATFVVAEMLAFVGLIGDPGEGIDEWLKDGDAEPILRTFRRGTSDLRRILRRKLKISELLSGYINSIKDDFVFWIGYSIGGLACVTLRDAPHSNTPAP</sequence>
<proteinExistence type="predicted"/>
<evidence type="ECO:0000313" key="4">
    <source>
        <dbReference type="Proteomes" id="UP000000759"/>
    </source>
</evidence>
<dbReference type="InParanoid" id="B7G2F1"/>
<dbReference type="GeneID" id="7202170"/>
<dbReference type="KEGG" id="pti:PHATRDRAFT_47093"/>
<feature type="transmembrane region" description="Helical" evidence="1">
    <location>
        <begin position="165"/>
        <end position="187"/>
    </location>
</feature>
<dbReference type="PaxDb" id="2850-Phatr47093"/>
<feature type="chain" id="PRO_5002852927" evidence="2">
    <location>
        <begin position="23"/>
        <end position="269"/>
    </location>
</feature>
<dbReference type="Proteomes" id="UP000000759">
    <property type="component" value="Chromosome 12"/>
</dbReference>
<reference evidence="4" key="2">
    <citation type="submission" date="2008-08" db="EMBL/GenBank/DDBJ databases">
        <authorList>
            <consortium name="Diatom Consortium"/>
            <person name="Grigoriev I."/>
            <person name="Grimwood J."/>
            <person name="Kuo A."/>
            <person name="Otillar R.P."/>
            <person name="Salamov A."/>
            <person name="Detter J.C."/>
            <person name="Lindquist E."/>
            <person name="Shapiro H."/>
            <person name="Lucas S."/>
            <person name="Glavina del Rio T."/>
            <person name="Pitluck S."/>
            <person name="Rokhsar D."/>
            <person name="Bowler C."/>
        </authorList>
    </citation>
    <scope>GENOME REANNOTATION</scope>
    <source>
        <strain evidence="4">CCAP 1055/1</strain>
    </source>
</reference>
<keyword evidence="4" id="KW-1185">Reference proteome</keyword>